<dbReference type="Gene3D" id="3.40.50.300">
    <property type="entry name" value="P-loop containing nucleotide triphosphate hydrolases"/>
    <property type="match status" value="1"/>
</dbReference>
<dbReference type="Proteomes" id="UP000737391">
    <property type="component" value="Unassembled WGS sequence"/>
</dbReference>
<reference evidence="1" key="1">
    <citation type="submission" date="2020-01" db="EMBL/GenBank/DDBJ databases">
        <title>Identification and distribution of gene clusters putatively required for synthesis of sphingolipid metabolism inhibitors in phylogenetically diverse species of the filamentous fungus Fusarium.</title>
        <authorList>
            <person name="Kim H.-S."/>
            <person name="Busman M."/>
            <person name="Brown D.W."/>
            <person name="Divon H."/>
            <person name="Uhlig S."/>
            <person name="Proctor R.H."/>
        </authorList>
    </citation>
    <scope>NUCLEOTIDE SEQUENCE</scope>
    <source>
        <strain evidence="1">NRRL 31653</strain>
    </source>
</reference>
<dbReference type="InterPro" id="IPR027417">
    <property type="entry name" value="P-loop_NTPase"/>
</dbReference>
<dbReference type="AlphaFoldDB" id="A0A9P5EFY5"/>
<proteinExistence type="predicted"/>
<organism evidence="1 2">
    <name type="scientific">Fusarium agapanthi</name>
    <dbReference type="NCBI Taxonomy" id="1803897"/>
    <lineage>
        <taxon>Eukaryota</taxon>
        <taxon>Fungi</taxon>
        <taxon>Dikarya</taxon>
        <taxon>Ascomycota</taxon>
        <taxon>Pezizomycotina</taxon>
        <taxon>Sordariomycetes</taxon>
        <taxon>Hypocreomycetidae</taxon>
        <taxon>Hypocreales</taxon>
        <taxon>Nectriaceae</taxon>
        <taxon>Fusarium</taxon>
        <taxon>Fusarium fujikuroi species complex</taxon>
    </lineage>
</organism>
<evidence type="ECO:0000313" key="1">
    <source>
        <dbReference type="EMBL" id="KAF4499792.1"/>
    </source>
</evidence>
<protein>
    <submittedName>
        <fullName evidence="1">ATP synthase subunit beta</fullName>
    </submittedName>
</protein>
<name>A0A9P5EFY5_9HYPO</name>
<dbReference type="OrthoDB" id="5102186at2759"/>
<accession>A0A9P5EFY5</accession>
<keyword evidence="2" id="KW-1185">Reference proteome</keyword>
<dbReference type="EMBL" id="LUFC02000233">
    <property type="protein sequence ID" value="KAF4499792.1"/>
    <property type="molecule type" value="Genomic_DNA"/>
</dbReference>
<gene>
    <name evidence="1" type="ORF">FAGAP_3996</name>
</gene>
<comment type="caution">
    <text evidence="1">The sequence shown here is derived from an EMBL/GenBank/DDBJ whole genome shotgun (WGS) entry which is preliminary data.</text>
</comment>
<sequence>MAFSGQFLVCASNSSTNPYDPVPRLPCIGAHEINLAKSRKHRSNLGAEDETAYKAHVTATKKAWSVKQKPDKVLKIAARLTLAEQFREEGQDVLLFINNIFRFTQAKLLKMDTLSPMLVYSQRPMDDEVEVRPEITPQTIDYTVEKSPV</sequence>
<evidence type="ECO:0000313" key="2">
    <source>
        <dbReference type="Proteomes" id="UP000737391"/>
    </source>
</evidence>